<evidence type="ECO:0000256" key="4">
    <source>
        <dbReference type="ARBA" id="ARBA00022695"/>
    </source>
</evidence>
<dbReference type="AlphaFoldDB" id="A0A815U1F2"/>
<comment type="caution">
    <text evidence="11">The sequence shown here is derived from an EMBL/GenBank/DDBJ whole genome shotgun (WGS) entry which is preliminary data.</text>
</comment>
<evidence type="ECO:0000256" key="9">
    <source>
        <dbReference type="RuleBase" id="RU361228"/>
    </source>
</evidence>
<dbReference type="InterPro" id="IPR011990">
    <property type="entry name" value="TPR-like_helical_dom_sf"/>
</dbReference>
<evidence type="ECO:0000256" key="8">
    <source>
        <dbReference type="PROSITE-ProRule" id="PRU00339"/>
    </source>
</evidence>
<evidence type="ECO:0000256" key="5">
    <source>
        <dbReference type="ARBA" id="ARBA00022737"/>
    </source>
</evidence>
<dbReference type="GO" id="GO:0106274">
    <property type="term" value="F:NAD+-protein-arginine ADP-ribosyltransferase activity"/>
    <property type="evidence" value="ECO:0007669"/>
    <property type="project" value="UniProtKB-EC"/>
</dbReference>
<dbReference type="EC" id="2.4.2.31" evidence="9"/>
<keyword evidence="9" id="KW-0521">NADP</keyword>
<dbReference type="GO" id="GO:0016779">
    <property type="term" value="F:nucleotidyltransferase activity"/>
    <property type="evidence" value="ECO:0007669"/>
    <property type="project" value="UniProtKB-KW"/>
</dbReference>
<comment type="catalytic activity">
    <reaction evidence="7 9">
        <text>L-arginyl-[protein] + NAD(+) = N(omega)-(ADP-D-ribosyl)-L-arginyl-[protein] + nicotinamide + H(+)</text>
        <dbReference type="Rhea" id="RHEA:19149"/>
        <dbReference type="Rhea" id="RHEA-COMP:10532"/>
        <dbReference type="Rhea" id="RHEA-COMP:15087"/>
        <dbReference type="ChEBI" id="CHEBI:15378"/>
        <dbReference type="ChEBI" id="CHEBI:17154"/>
        <dbReference type="ChEBI" id="CHEBI:29965"/>
        <dbReference type="ChEBI" id="CHEBI:57540"/>
        <dbReference type="ChEBI" id="CHEBI:142554"/>
        <dbReference type="EC" id="2.4.2.31"/>
    </reaction>
</comment>
<evidence type="ECO:0000256" key="2">
    <source>
        <dbReference type="ARBA" id="ARBA00022676"/>
    </source>
</evidence>
<evidence type="ECO:0000313" key="12">
    <source>
        <dbReference type="Proteomes" id="UP000663864"/>
    </source>
</evidence>
<dbReference type="Gene3D" id="1.25.40.10">
    <property type="entry name" value="Tetratricopeptide repeat domain"/>
    <property type="match status" value="2"/>
</dbReference>
<reference evidence="11" key="1">
    <citation type="submission" date="2021-02" db="EMBL/GenBank/DDBJ databases">
        <authorList>
            <person name="Nowell W R."/>
        </authorList>
    </citation>
    <scope>NUCLEOTIDE SEQUENCE</scope>
</reference>
<dbReference type="InterPro" id="IPR051685">
    <property type="entry name" value="Ycf3/AcsC/BcsC/TPR_MFPF"/>
</dbReference>
<dbReference type="PANTHER" id="PTHR44943:SF8">
    <property type="entry name" value="TPR REPEAT-CONTAINING PROTEIN MJ0263"/>
    <property type="match status" value="1"/>
</dbReference>
<comment type="similarity">
    <text evidence="1 9">Belongs to the Arg-specific ADP-ribosyltransferase family.</text>
</comment>
<feature type="coiled-coil region" evidence="10">
    <location>
        <begin position="123"/>
        <end position="150"/>
    </location>
</feature>
<keyword evidence="10" id="KW-0175">Coiled coil</keyword>
<keyword evidence="6 8" id="KW-0802">TPR repeat</keyword>
<dbReference type="SUPFAM" id="SSF48452">
    <property type="entry name" value="TPR-like"/>
    <property type="match status" value="1"/>
</dbReference>
<dbReference type="SMART" id="SM00028">
    <property type="entry name" value="TPR"/>
    <property type="match status" value="4"/>
</dbReference>
<dbReference type="InterPro" id="IPR000768">
    <property type="entry name" value="ART"/>
</dbReference>
<keyword evidence="3 9" id="KW-0808">Transferase</keyword>
<evidence type="ECO:0000313" key="11">
    <source>
        <dbReference type="EMBL" id="CAF1511499.1"/>
    </source>
</evidence>
<evidence type="ECO:0000256" key="1">
    <source>
        <dbReference type="ARBA" id="ARBA00009558"/>
    </source>
</evidence>
<evidence type="ECO:0000256" key="10">
    <source>
        <dbReference type="SAM" id="Coils"/>
    </source>
</evidence>
<organism evidence="11 12">
    <name type="scientific">Rotaria sordida</name>
    <dbReference type="NCBI Taxonomy" id="392033"/>
    <lineage>
        <taxon>Eukaryota</taxon>
        <taxon>Metazoa</taxon>
        <taxon>Spiralia</taxon>
        <taxon>Gnathifera</taxon>
        <taxon>Rotifera</taxon>
        <taxon>Eurotatoria</taxon>
        <taxon>Bdelloidea</taxon>
        <taxon>Philodinida</taxon>
        <taxon>Philodinidae</taxon>
        <taxon>Rotaria</taxon>
    </lineage>
</organism>
<sequence>MARKCQLPYDQNLICIVYHDQTLSVHHQDQLQIRLGEIFHCSNTFTDFIEFCNYIKDKFNGYRLVFIFCGNLAQHLCPMVQTCKMDSKNVFLYELQFGQDRLLSNLPNGQRFQNIDQLFQKIIDDLEGSMENQQDNNRETSQNNELNRQQPTLNFGIYNRFQQQKPFYSLSRESRRFILFQSFIDILLKIEKNENDLKEMWATCCREAHTENNDNYIQQIQNFRTYYSANNAIRYYSKNSCLFRSINAALRCECIEKIFTFHPFIAHLHQQLVALGNQQRSISHCSEYTLYRGVKLPKRIIHQLSDNTNNLISMNGFLSTTKTKTVADAYADPDNLVSGCESVQFEMHLNEEQIKGNITNKRPYADISNHSDYQDEDEVLFFMGFIWHIKSVKSTAENLWIVELELSTDGLEHMNSNLDEWTNRCDYFALGKISYELGEYSNAINFYKRMLRLSPNLSQHDRARIYLYIARSESANNSFENAIENLQKSYENICNISILNDEPNFPLPPNYADDAEISTISVLKNMGLVYRQMNNYEQAKTSFEEALQQSVSDSDKAALHYALGELAFEFNNLVEADKHYNLALKLTKEPLVIEKINRKLNRK</sequence>
<dbReference type="PROSITE" id="PS51996">
    <property type="entry name" value="TR_MART"/>
    <property type="match status" value="1"/>
</dbReference>
<dbReference type="PANTHER" id="PTHR44943">
    <property type="entry name" value="CELLULOSE SYNTHASE OPERON PROTEIN C"/>
    <property type="match status" value="1"/>
</dbReference>
<feature type="repeat" description="TPR" evidence="8">
    <location>
        <begin position="520"/>
        <end position="553"/>
    </location>
</feature>
<dbReference type="Pfam" id="PF01129">
    <property type="entry name" value="ART"/>
    <property type="match status" value="1"/>
</dbReference>
<dbReference type="Pfam" id="PF13424">
    <property type="entry name" value="TPR_12"/>
    <property type="match status" value="1"/>
</dbReference>
<keyword evidence="5" id="KW-0677">Repeat</keyword>
<evidence type="ECO:0000256" key="7">
    <source>
        <dbReference type="ARBA" id="ARBA00047597"/>
    </source>
</evidence>
<name>A0A815U1F2_9BILA</name>
<accession>A0A815U1F2</accession>
<keyword evidence="2 9" id="KW-0328">Glycosyltransferase</keyword>
<dbReference type="PROSITE" id="PS50005">
    <property type="entry name" value="TPR"/>
    <property type="match status" value="2"/>
</dbReference>
<keyword evidence="9" id="KW-0520">NAD</keyword>
<dbReference type="Gene3D" id="3.90.176.10">
    <property type="entry name" value="Toxin ADP-ribosyltransferase, Chain A, domain 1"/>
    <property type="match status" value="1"/>
</dbReference>
<proteinExistence type="inferred from homology"/>
<dbReference type="SUPFAM" id="SSF56399">
    <property type="entry name" value="ADP-ribosylation"/>
    <property type="match status" value="1"/>
</dbReference>
<dbReference type="InterPro" id="IPR019734">
    <property type="entry name" value="TPR_rpt"/>
</dbReference>
<dbReference type="EMBL" id="CAJNOT010007805">
    <property type="protein sequence ID" value="CAF1511499.1"/>
    <property type="molecule type" value="Genomic_DNA"/>
</dbReference>
<evidence type="ECO:0000256" key="6">
    <source>
        <dbReference type="ARBA" id="ARBA00022803"/>
    </source>
</evidence>
<dbReference type="Pfam" id="PF13181">
    <property type="entry name" value="TPR_8"/>
    <property type="match status" value="1"/>
</dbReference>
<feature type="repeat" description="TPR" evidence="8">
    <location>
        <begin position="424"/>
        <end position="457"/>
    </location>
</feature>
<gene>
    <name evidence="11" type="ORF">ZHD862_LOCUS37940</name>
</gene>
<protein>
    <recommendedName>
        <fullName evidence="9">NAD(P)(+)--arginine ADP-ribosyltransferase</fullName>
        <ecNumber evidence="9">2.4.2.31</ecNumber>
    </recommendedName>
    <alternativeName>
        <fullName evidence="9">Mono(ADP-ribosyl)transferase</fullName>
    </alternativeName>
</protein>
<evidence type="ECO:0000256" key="3">
    <source>
        <dbReference type="ARBA" id="ARBA00022679"/>
    </source>
</evidence>
<dbReference type="Proteomes" id="UP000663864">
    <property type="component" value="Unassembled WGS sequence"/>
</dbReference>
<keyword evidence="4" id="KW-0548">Nucleotidyltransferase</keyword>